<organism evidence="3 4">
    <name type="scientific">Ficus carica</name>
    <name type="common">Common fig</name>
    <dbReference type="NCBI Taxonomy" id="3494"/>
    <lineage>
        <taxon>Eukaryota</taxon>
        <taxon>Viridiplantae</taxon>
        <taxon>Streptophyta</taxon>
        <taxon>Embryophyta</taxon>
        <taxon>Tracheophyta</taxon>
        <taxon>Spermatophyta</taxon>
        <taxon>Magnoliopsida</taxon>
        <taxon>eudicotyledons</taxon>
        <taxon>Gunneridae</taxon>
        <taxon>Pentapetalae</taxon>
        <taxon>rosids</taxon>
        <taxon>fabids</taxon>
        <taxon>Rosales</taxon>
        <taxon>Moraceae</taxon>
        <taxon>Ficeae</taxon>
        <taxon>Ficus</taxon>
    </lineage>
</organism>
<evidence type="ECO:0000259" key="2">
    <source>
        <dbReference type="Pfam" id="PF16134"/>
    </source>
</evidence>
<evidence type="ECO:0000313" key="3">
    <source>
        <dbReference type="EMBL" id="GMN38379.1"/>
    </source>
</evidence>
<reference evidence="3" key="1">
    <citation type="submission" date="2023-07" db="EMBL/GenBank/DDBJ databases">
        <title>draft genome sequence of fig (Ficus carica).</title>
        <authorList>
            <person name="Takahashi T."/>
            <person name="Nishimura K."/>
        </authorList>
    </citation>
    <scope>NUCLEOTIDE SEQUENCE</scope>
</reference>
<comment type="caution">
    <text evidence="3">The sequence shown here is derived from an EMBL/GenBank/DDBJ whole genome shotgun (WGS) entry which is preliminary data.</text>
</comment>
<dbReference type="InterPro" id="IPR040007">
    <property type="entry name" value="Tho2"/>
</dbReference>
<keyword evidence="4" id="KW-1185">Reference proteome</keyword>
<dbReference type="Pfam" id="PF11732">
    <property type="entry name" value="Thoc2"/>
    <property type="match status" value="1"/>
</dbReference>
<evidence type="ECO:0000313" key="4">
    <source>
        <dbReference type="Proteomes" id="UP001187192"/>
    </source>
</evidence>
<proteinExistence type="predicted"/>
<dbReference type="GO" id="GO:0000445">
    <property type="term" value="C:THO complex part of transcription export complex"/>
    <property type="evidence" value="ECO:0007669"/>
    <property type="project" value="TreeGrafter"/>
</dbReference>
<dbReference type="GO" id="GO:0006406">
    <property type="term" value="P:mRNA export from nucleus"/>
    <property type="evidence" value="ECO:0007669"/>
    <property type="project" value="InterPro"/>
</dbReference>
<feature type="domain" description="THO complex subunit 2 N-terminal" evidence="2">
    <location>
        <begin position="68"/>
        <end position="327"/>
    </location>
</feature>
<feature type="domain" description="THO complex subunitTHOC2 N-terminal" evidence="1">
    <location>
        <begin position="565"/>
        <end position="640"/>
    </location>
</feature>
<dbReference type="GO" id="GO:0003729">
    <property type="term" value="F:mRNA binding"/>
    <property type="evidence" value="ECO:0007669"/>
    <property type="project" value="TreeGrafter"/>
</dbReference>
<dbReference type="Proteomes" id="UP001187192">
    <property type="component" value="Unassembled WGS sequence"/>
</dbReference>
<accession>A0AA88DGJ8</accession>
<dbReference type="InterPro" id="IPR021726">
    <property type="entry name" value="THO_THOC2_N"/>
</dbReference>
<sequence>MSLLPVEFAYVTEDSLREWRTGNPSFKLSDRPVPMLRFIFELCSTMVRGELPFPKCKLALNSVSFAERVSELGSTFADIVTQMAQDLTMPGEYRARLIKLAKWLVESGLVPLRLLQERCEEEFLAEAEMIKIKAQELKSKEVRVNTRLLYQQTKFNLLREESEGYAKLVTLLCESTESPSCSVSGATIGIIKSLIGHFDLDPNRVFDIVLECFELHPDNNIFLELIPIFPKSHAAQILGFKFQYYQRMEVNCPVPFGLYKLTALLVKKGFIDLDCIYAHLLPKDDEAFEHYNALSSKRLDEARKIGKINLAATGKDLMDDEKQGDVTIDLFAALDMETEAVAERSEELANNQILGLLTGFLSVDDWLIEKSISSVYNTIHQAHLQNFGSSGVSVDAMNTETLSAHRSFIDLPKELFQMLASAGPYLYRDTLLLQKVCRVLRGYYLSALELVGGSQAVLNSESVSDINRDLRLHLKEARLRIEEALGACLLPSLQLIPANPAVGQEIWEVMNLLPYEVRYRLYGEWEKEDERMPMLLAARQTAELDTRRILKRLAKENLKQLGRMVAKLAHANPMTVLRTIVHQIEAYRDMITPVVDAFKYLTQLEYDILEYVVIERLAQGGRDKLKDDGLNLSDWLQSLASFWGHLFRVADLTHQRQDRAQHFVGIEDFLWLWFALSDHYYYVACQLEGKYWIPFAENLHQICSVECLERKQSGQSGTQY</sequence>
<protein>
    <recommendedName>
        <fullName evidence="5">THO complex subunit 2</fullName>
    </recommendedName>
</protein>
<evidence type="ECO:0000259" key="1">
    <source>
        <dbReference type="Pfam" id="PF11732"/>
    </source>
</evidence>
<dbReference type="InterPro" id="IPR032302">
    <property type="entry name" value="THOC2_N"/>
</dbReference>
<dbReference type="EMBL" id="BTGU01000008">
    <property type="protein sequence ID" value="GMN38379.1"/>
    <property type="molecule type" value="Genomic_DNA"/>
</dbReference>
<dbReference type="GO" id="GO:0006397">
    <property type="term" value="P:mRNA processing"/>
    <property type="evidence" value="ECO:0007669"/>
    <property type="project" value="InterPro"/>
</dbReference>
<dbReference type="PANTHER" id="PTHR21597:SF0">
    <property type="entry name" value="THO COMPLEX SUBUNIT 2"/>
    <property type="match status" value="1"/>
</dbReference>
<evidence type="ECO:0008006" key="5">
    <source>
        <dbReference type="Google" id="ProtNLM"/>
    </source>
</evidence>
<gene>
    <name evidence="3" type="ORF">TIFTF001_007612</name>
</gene>
<feature type="domain" description="THO complex subunit 2 N-terminal" evidence="2">
    <location>
        <begin position="407"/>
        <end position="563"/>
    </location>
</feature>
<dbReference type="AlphaFoldDB" id="A0AA88DGJ8"/>
<dbReference type="Pfam" id="PF16134">
    <property type="entry name" value="THOC2_N"/>
    <property type="match status" value="2"/>
</dbReference>
<dbReference type="PANTHER" id="PTHR21597">
    <property type="entry name" value="THO2 PROTEIN"/>
    <property type="match status" value="1"/>
</dbReference>
<name>A0AA88DGJ8_FICCA</name>